<reference evidence="1 2" key="1">
    <citation type="submission" date="2021-06" db="EMBL/GenBank/DDBJ databases">
        <title>Caerostris darwini draft genome.</title>
        <authorList>
            <person name="Kono N."/>
            <person name="Arakawa K."/>
        </authorList>
    </citation>
    <scope>NUCLEOTIDE SEQUENCE [LARGE SCALE GENOMIC DNA]</scope>
</reference>
<accession>A0AAV4U067</accession>
<sequence>MPKIQYVNDVMASKRKLCFNKFIVHPRCFQIGLYHWGEFRLGIKVEFLEKRLLTFELREMSGIFPTGCFTVNKKVLKGASLLTVFKGRKEDRNRIEIRIERDTDNCIVTREIHHRTPHTSEAYFATVLNEVETCSFPTFRFEKYSLCREIRDKSRIAIERWLLRWIPYEGGMERIVEATGKGWALEAAETVNEPRFSQMGLLHSSSFKILIFRRFAE</sequence>
<organism evidence="1 2">
    <name type="scientific">Caerostris darwini</name>
    <dbReference type="NCBI Taxonomy" id="1538125"/>
    <lineage>
        <taxon>Eukaryota</taxon>
        <taxon>Metazoa</taxon>
        <taxon>Ecdysozoa</taxon>
        <taxon>Arthropoda</taxon>
        <taxon>Chelicerata</taxon>
        <taxon>Arachnida</taxon>
        <taxon>Araneae</taxon>
        <taxon>Araneomorphae</taxon>
        <taxon>Entelegynae</taxon>
        <taxon>Araneoidea</taxon>
        <taxon>Araneidae</taxon>
        <taxon>Caerostris</taxon>
    </lineage>
</organism>
<evidence type="ECO:0000313" key="1">
    <source>
        <dbReference type="EMBL" id="GIY51147.1"/>
    </source>
</evidence>
<proteinExistence type="predicted"/>
<comment type="caution">
    <text evidence="1">The sequence shown here is derived from an EMBL/GenBank/DDBJ whole genome shotgun (WGS) entry which is preliminary data.</text>
</comment>
<evidence type="ECO:0000313" key="2">
    <source>
        <dbReference type="Proteomes" id="UP001054837"/>
    </source>
</evidence>
<gene>
    <name evidence="1" type="ORF">CDAR_489461</name>
</gene>
<dbReference type="Proteomes" id="UP001054837">
    <property type="component" value="Unassembled WGS sequence"/>
</dbReference>
<protein>
    <submittedName>
        <fullName evidence="1">Uncharacterized protein</fullName>
    </submittedName>
</protein>
<name>A0AAV4U067_9ARAC</name>
<dbReference type="AlphaFoldDB" id="A0AAV4U067"/>
<keyword evidence="2" id="KW-1185">Reference proteome</keyword>
<dbReference type="EMBL" id="BPLQ01010497">
    <property type="protein sequence ID" value="GIY51147.1"/>
    <property type="molecule type" value="Genomic_DNA"/>
</dbReference>